<evidence type="ECO:0000313" key="3">
    <source>
        <dbReference type="Proteomes" id="UP000018922"/>
    </source>
</evidence>
<dbReference type="AlphaFoldDB" id="V6F0R2"/>
<name>V6F0R2_MAGGM</name>
<dbReference type="KEGG" id="mgy:MGMSRv2__0646"/>
<evidence type="ECO:0000256" key="1">
    <source>
        <dbReference type="SAM" id="MobiDB-lite"/>
    </source>
</evidence>
<sequence length="205" mass="20645">MAPIKETGKTPEEISELDLDLVVGGSGTPGEAPPEDLAGAIDAPPPPPGGEVPPPPPPGGDMPPPPPPGGDMPPPPPPGGDMPPPPPAGDEMPPPPPPGGGDMAAPPPHPDGYVNEFIAPLFEGLEYNAEGPSSWTLPVSADQVDLENSTFTVSADQVGSWEGGIPPEAKDNGDGTYTIHSWPMSGMVDNGDGTVTLEVGIPPAH</sequence>
<dbReference type="Proteomes" id="UP000018922">
    <property type="component" value="Chromosome I"/>
</dbReference>
<reference evidence="2 3" key="1">
    <citation type="journal article" date="2014" name="Genome Announc.">
        <title>Complete genome sequence of Magnetospirillum gryphiswaldense MSR-1.</title>
        <authorList>
            <person name="Wang X."/>
            <person name="Wang Q."/>
            <person name="Zhang W."/>
            <person name="Wang Y."/>
            <person name="Li L."/>
            <person name="Wen T."/>
            <person name="Zhang T."/>
            <person name="Zhang Y."/>
            <person name="Xu J."/>
            <person name="Hu J."/>
            <person name="Li S."/>
            <person name="Liu L."/>
            <person name="Liu J."/>
            <person name="Jiang W."/>
            <person name="Tian J."/>
            <person name="Li Y."/>
            <person name="Schuler D."/>
            <person name="Wang L."/>
            <person name="Li J."/>
        </authorList>
    </citation>
    <scope>NUCLEOTIDE SEQUENCE [LARGE SCALE GENOMIC DNA]</scope>
    <source>
        <strain evidence="3">DSM 6361 / JCM 21280 / NBRC 15271 / MSR-1</strain>
    </source>
</reference>
<dbReference type="HOGENOM" id="CLU_1336157_0_0_5"/>
<dbReference type="EMBL" id="HG794546">
    <property type="protein sequence ID" value="CDK97861.1"/>
    <property type="molecule type" value="Genomic_DNA"/>
</dbReference>
<dbReference type="STRING" id="1430440.MGMSRv2__0646"/>
<organism evidence="2 3">
    <name type="scientific">Magnetospirillum gryphiswaldense (strain DSM 6361 / JCM 21280 / NBRC 15271 / MSR-1)</name>
    <dbReference type="NCBI Taxonomy" id="431944"/>
    <lineage>
        <taxon>Bacteria</taxon>
        <taxon>Pseudomonadati</taxon>
        <taxon>Pseudomonadota</taxon>
        <taxon>Alphaproteobacteria</taxon>
        <taxon>Rhodospirillales</taxon>
        <taxon>Rhodospirillaceae</taxon>
        <taxon>Magnetospirillum</taxon>
    </lineage>
</organism>
<proteinExistence type="predicted"/>
<gene>
    <name evidence="2" type="ordered locus">MGMSRv2__0646</name>
</gene>
<feature type="region of interest" description="Disordered" evidence="1">
    <location>
        <begin position="1"/>
        <end position="112"/>
    </location>
</feature>
<evidence type="ECO:0000313" key="2">
    <source>
        <dbReference type="EMBL" id="CDK97861.1"/>
    </source>
</evidence>
<feature type="compositionally biased region" description="Pro residues" evidence="1">
    <location>
        <begin position="43"/>
        <end position="110"/>
    </location>
</feature>
<protein>
    <submittedName>
        <fullName evidence="2">Uncharacterized protein</fullName>
    </submittedName>
</protein>
<keyword evidence="3" id="KW-1185">Reference proteome</keyword>
<accession>V6F0R2</accession>
<feature type="compositionally biased region" description="Basic and acidic residues" evidence="1">
    <location>
        <begin position="1"/>
        <end position="12"/>
    </location>
</feature>